<name>A0AAD8XLD7_GLOAC</name>
<feature type="signal peptide" evidence="1">
    <location>
        <begin position="1"/>
        <end position="30"/>
    </location>
</feature>
<dbReference type="RefSeq" id="XP_060369547.1">
    <property type="nucleotide sequence ID" value="XM_060502447.1"/>
</dbReference>
<comment type="caution">
    <text evidence="2">The sequence shown here is derived from an EMBL/GenBank/DDBJ whole genome shotgun (WGS) entry which is preliminary data.</text>
</comment>
<gene>
    <name evidence="2" type="ORF">BDZ83DRAFT_33607</name>
</gene>
<reference evidence="2" key="1">
    <citation type="submission" date="2021-12" db="EMBL/GenBank/DDBJ databases">
        <title>Comparative genomics, transcriptomics and evolutionary studies reveal genomic signatures of adaptation to plant cell wall in hemibiotrophic fungi.</title>
        <authorList>
            <consortium name="DOE Joint Genome Institute"/>
            <person name="Baroncelli R."/>
            <person name="Diaz J.F."/>
            <person name="Benocci T."/>
            <person name="Peng M."/>
            <person name="Battaglia E."/>
            <person name="Haridas S."/>
            <person name="Andreopoulos W."/>
            <person name="Labutti K."/>
            <person name="Pangilinan J."/>
            <person name="Floch G.L."/>
            <person name="Makela M.R."/>
            <person name="Henrissat B."/>
            <person name="Grigoriev I.V."/>
            <person name="Crouch J.A."/>
            <person name="De Vries R.P."/>
            <person name="Sukno S.A."/>
            <person name="Thon M.R."/>
        </authorList>
    </citation>
    <scope>NUCLEOTIDE SEQUENCE</scope>
    <source>
        <strain evidence="2">CBS 112980</strain>
    </source>
</reference>
<keyword evidence="3" id="KW-1185">Reference proteome</keyword>
<evidence type="ECO:0000313" key="2">
    <source>
        <dbReference type="EMBL" id="KAK1729492.1"/>
    </source>
</evidence>
<feature type="chain" id="PRO_5042052014" description="Secreted protein" evidence="1">
    <location>
        <begin position="31"/>
        <end position="138"/>
    </location>
</feature>
<keyword evidence="1" id="KW-0732">Signal</keyword>
<accession>A0AAD8XLD7</accession>
<organism evidence="2 3">
    <name type="scientific">Glomerella acutata</name>
    <name type="common">Colletotrichum acutatum</name>
    <dbReference type="NCBI Taxonomy" id="27357"/>
    <lineage>
        <taxon>Eukaryota</taxon>
        <taxon>Fungi</taxon>
        <taxon>Dikarya</taxon>
        <taxon>Ascomycota</taxon>
        <taxon>Pezizomycotina</taxon>
        <taxon>Sordariomycetes</taxon>
        <taxon>Hypocreomycetidae</taxon>
        <taxon>Glomerellales</taxon>
        <taxon>Glomerellaceae</taxon>
        <taxon>Colletotrichum</taxon>
        <taxon>Colletotrichum acutatum species complex</taxon>
    </lineage>
</organism>
<dbReference type="EMBL" id="JAHMHS010000011">
    <property type="protein sequence ID" value="KAK1729492.1"/>
    <property type="molecule type" value="Genomic_DNA"/>
</dbReference>
<dbReference type="Proteomes" id="UP001244207">
    <property type="component" value="Unassembled WGS sequence"/>
</dbReference>
<dbReference type="GeneID" id="85386346"/>
<evidence type="ECO:0000313" key="3">
    <source>
        <dbReference type="Proteomes" id="UP001244207"/>
    </source>
</evidence>
<protein>
    <recommendedName>
        <fullName evidence="4">Secreted protein</fullName>
    </recommendedName>
</protein>
<evidence type="ECO:0008006" key="4">
    <source>
        <dbReference type="Google" id="ProtNLM"/>
    </source>
</evidence>
<sequence>MYRVMGLGWLAHRILPYLMHLASRLEPAACAQNITEQSPFCQIMDSQRSCGKPSLVSCSSITTMPLSRSVEFICLTVSPSWSRISTSRDEGVTLKRLKRQASSLFPFQSSHFPQPTQGELTRQCTPPNFICQPQFVSQ</sequence>
<evidence type="ECO:0000256" key="1">
    <source>
        <dbReference type="SAM" id="SignalP"/>
    </source>
</evidence>
<proteinExistence type="predicted"/>
<dbReference type="AlphaFoldDB" id="A0AAD8XLD7"/>